<keyword evidence="6" id="KW-0460">Magnesium</keyword>
<keyword evidence="3 10" id="KW-0132">Cell division</keyword>
<evidence type="ECO:0000256" key="3">
    <source>
        <dbReference type="ARBA" id="ARBA00022618"/>
    </source>
</evidence>
<comment type="function">
    <text evidence="10">Necessary for normal cell division and for the maintenance of normal septation.</text>
</comment>
<dbReference type="RefSeq" id="WP_312032117.1">
    <property type="nucleotide sequence ID" value="NZ_CP051151.1"/>
</dbReference>
<keyword evidence="13" id="KW-1185">Reference proteome</keyword>
<proteinExistence type="inferred from homology"/>
<dbReference type="FunFam" id="3.40.50.300:FF:000098">
    <property type="entry name" value="Probable GTP-binding protein EngB"/>
    <property type="match status" value="1"/>
</dbReference>
<dbReference type="Gene3D" id="3.40.50.300">
    <property type="entry name" value="P-loop containing nucleotide triphosphate hydrolases"/>
    <property type="match status" value="1"/>
</dbReference>
<evidence type="ECO:0000313" key="13">
    <source>
        <dbReference type="Proteomes" id="UP000512167"/>
    </source>
</evidence>
<reference evidence="12 13" key="1">
    <citation type="submission" date="2020-04" db="EMBL/GenBank/DDBJ databases">
        <authorList>
            <person name="Zheng R.K."/>
            <person name="Sun C.M."/>
        </authorList>
    </citation>
    <scope>NUCLEOTIDE SEQUENCE [LARGE SCALE GENOMIC DNA]</scope>
    <source>
        <strain evidence="13">zrk29</strain>
    </source>
</reference>
<evidence type="ECO:0000256" key="5">
    <source>
        <dbReference type="ARBA" id="ARBA00022741"/>
    </source>
</evidence>
<evidence type="ECO:0000256" key="8">
    <source>
        <dbReference type="ARBA" id="ARBA00023210"/>
    </source>
</evidence>
<dbReference type="InterPro" id="IPR027417">
    <property type="entry name" value="P-loop_NTPase"/>
</dbReference>
<gene>
    <name evidence="10" type="primary">engB</name>
    <name evidence="12" type="ORF">HF295_01680</name>
</gene>
<keyword evidence="9 10" id="KW-0131">Cell cycle</keyword>
<dbReference type="PROSITE" id="PS51706">
    <property type="entry name" value="G_ENGB"/>
    <property type="match status" value="1"/>
</dbReference>
<dbReference type="GO" id="GO:0005525">
    <property type="term" value="F:GTP binding"/>
    <property type="evidence" value="ECO:0007669"/>
    <property type="project" value="UniProtKB-UniRule"/>
</dbReference>
<dbReference type="GO" id="GO:0005829">
    <property type="term" value="C:cytosol"/>
    <property type="evidence" value="ECO:0007669"/>
    <property type="project" value="TreeGrafter"/>
</dbReference>
<dbReference type="AlphaFoldDB" id="A0A7L6N4Y5"/>
<dbReference type="Pfam" id="PF01926">
    <property type="entry name" value="MMR_HSR1"/>
    <property type="match status" value="1"/>
</dbReference>
<evidence type="ECO:0000313" key="12">
    <source>
        <dbReference type="EMBL" id="QLY39639.1"/>
    </source>
</evidence>
<evidence type="ECO:0000259" key="11">
    <source>
        <dbReference type="PROSITE" id="PS51706"/>
    </source>
</evidence>
<dbReference type="KEGG" id="tbk:HF295_01680"/>
<protein>
    <recommendedName>
        <fullName evidence="10">Probable GTP-binding protein EngB</fullName>
    </recommendedName>
</protein>
<dbReference type="GO" id="GO:0000917">
    <property type="term" value="P:division septum assembly"/>
    <property type="evidence" value="ECO:0007669"/>
    <property type="project" value="UniProtKB-KW"/>
</dbReference>
<dbReference type="PANTHER" id="PTHR11649">
    <property type="entry name" value="MSS1/TRME-RELATED GTP-BINDING PROTEIN"/>
    <property type="match status" value="1"/>
</dbReference>
<organism evidence="12 13">
    <name type="scientific">Hujiaoplasma nucleasis</name>
    <dbReference type="NCBI Taxonomy" id="2725268"/>
    <lineage>
        <taxon>Bacteria</taxon>
        <taxon>Bacillati</taxon>
        <taxon>Mycoplasmatota</taxon>
        <taxon>Mollicutes</taxon>
        <taxon>Candidatus Izemoplasmatales</taxon>
        <taxon>Hujiaoplasmataceae</taxon>
        <taxon>Hujiaoplasma</taxon>
    </lineage>
</organism>
<comment type="cofactor">
    <cofactor evidence="1">
        <name>Mg(2+)</name>
        <dbReference type="ChEBI" id="CHEBI:18420"/>
    </cofactor>
</comment>
<dbReference type="PANTHER" id="PTHR11649:SF13">
    <property type="entry name" value="ENGB-TYPE G DOMAIN-CONTAINING PROTEIN"/>
    <property type="match status" value="1"/>
</dbReference>
<dbReference type="HAMAP" id="MF_00321">
    <property type="entry name" value="GTPase_EngB"/>
    <property type="match status" value="1"/>
</dbReference>
<evidence type="ECO:0000256" key="10">
    <source>
        <dbReference type="HAMAP-Rule" id="MF_00321"/>
    </source>
</evidence>
<evidence type="ECO:0000256" key="2">
    <source>
        <dbReference type="ARBA" id="ARBA00009638"/>
    </source>
</evidence>
<feature type="domain" description="EngB-type G" evidence="11">
    <location>
        <begin position="22"/>
        <end position="194"/>
    </location>
</feature>
<sequence length="201" mass="23191">MKITSSEFIISAVDKDQYPKDNLPQIVFSGRSNVGKSSFINSLLNIKNFARVSQTPGKTRLINFFLINKSFYLVDIPGYGYAKVSQAQMVHFATMIDEYLKSKQASLAVLLLDIRRMPNEDDLLMYNFFKSFGYDVLMILTKADKLSNNQINKQKKIIRDTIQPRDNDQMIEYSIQSKVNHDLIWDIIESYIGDLNVSQLR</sequence>
<evidence type="ECO:0000256" key="9">
    <source>
        <dbReference type="ARBA" id="ARBA00023306"/>
    </source>
</evidence>
<keyword evidence="8 10" id="KW-0717">Septation</keyword>
<evidence type="ECO:0000256" key="1">
    <source>
        <dbReference type="ARBA" id="ARBA00001946"/>
    </source>
</evidence>
<dbReference type="Proteomes" id="UP000512167">
    <property type="component" value="Chromosome"/>
</dbReference>
<comment type="similarity">
    <text evidence="2 10">Belongs to the TRAFAC class TrmE-Era-EngA-EngB-Septin-like GTPase superfamily. EngB GTPase family.</text>
</comment>
<dbReference type="GO" id="GO:0046872">
    <property type="term" value="F:metal ion binding"/>
    <property type="evidence" value="ECO:0007669"/>
    <property type="project" value="UniProtKB-KW"/>
</dbReference>
<evidence type="ECO:0000256" key="6">
    <source>
        <dbReference type="ARBA" id="ARBA00022842"/>
    </source>
</evidence>
<dbReference type="CDD" id="cd01876">
    <property type="entry name" value="YihA_EngB"/>
    <property type="match status" value="1"/>
</dbReference>
<name>A0A7L6N4Y5_9MOLU</name>
<dbReference type="InterPro" id="IPR019987">
    <property type="entry name" value="GTP-bd_ribosome_bio_YsxC"/>
</dbReference>
<dbReference type="InterPro" id="IPR006073">
    <property type="entry name" value="GTP-bd"/>
</dbReference>
<keyword evidence="7 10" id="KW-0342">GTP-binding</keyword>
<keyword evidence="4" id="KW-0479">Metal-binding</keyword>
<dbReference type="SUPFAM" id="SSF52540">
    <property type="entry name" value="P-loop containing nucleoside triphosphate hydrolases"/>
    <property type="match status" value="1"/>
</dbReference>
<dbReference type="EMBL" id="CP051151">
    <property type="protein sequence ID" value="QLY39639.1"/>
    <property type="molecule type" value="Genomic_DNA"/>
</dbReference>
<dbReference type="NCBIfam" id="TIGR03598">
    <property type="entry name" value="GTPase_YsxC"/>
    <property type="match status" value="1"/>
</dbReference>
<accession>A0A7L6N4Y5</accession>
<keyword evidence="5 10" id="KW-0547">Nucleotide-binding</keyword>
<evidence type="ECO:0000256" key="4">
    <source>
        <dbReference type="ARBA" id="ARBA00022723"/>
    </source>
</evidence>
<evidence type="ECO:0000256" key="7">
    <source>
        <dbReference type="ARBA" id="ARBA00023134"/>
    </source>
</evidence>
<dbReference type="InterPro" id="IPR030393">
    <property type="entry name" value="G_ENGB_dom"/>
</dbReference>